<dbReference type="PANTHER" id="PTHR38781">
    <property type="entry name" value="ANTITOXIN DINJ-RELATED"/>
    <property type="match status" value="1"/>
</dbReference>
<comment type="caution">
    <text evidence="3">The sequence shown here is derived from an EMBL/GenBank/DDBJ whole genome shotgun (WGS) entry which is preliminary data.</text>
</comment>
<sequence length="91" mass="9986">MAGKADTSMTIRMNRDVKQQAQQIFSDLGMDMSTAINIFLRQAIRFKGLPSEVTLHTPNEVTLAAMDVAEDGKDMHGPFESVASLMDILDA</sequence>
<keyword evidence="2" id="KW-1277">Toxin-antitoxin system</keyword>
<dbReference type="NCBIfam" id="TIGR02384">
    <property type="entry name" value="RelB_DinJ"/>
    <property type="match status" value="1"/>
</dbReference>
<dbReference type="GO" id="GO:0000987">
    <property type="term" value="F:cis-regulatory region sequence-specific DNA binding"/>
    <property type="evidence" value="ECO:0007669"/>
    <property type="project" value="InterPro"/>
</dbReference>
<dbReference type="Gene3D" id="1.10.1220.10">
    <property type="entry name" value="Met repressor-like"/>
    <property type="match status" value="1"/>
</dbReference>
<dbReference type="GO" id="GO:0006355">
    <property type="term" value="P:regulation of DNA-templated transcription"/>
    <property type="evidence" value="ECO:0007669"/>
    <property type="project" value="InterPro"/>
</dbReference>
<organism evidence="3">
    <name type="scientific">bioreactor metagenome</name>
    <dbReference type="NCBI Taxonomy" id="1076179"/>
    <lineage>
        <taxon>unclassified sequences</taxon>
        <taxon>metagenomes</taxon>
        <taxon>ecological metagenomes</taxon>
    </lineage>
</organism>
<dbReference type="PIRSF" id="PIRSF003108">
    <property type="entry name" value="DinJ"/>
    <property type="match status" value="1"/>
</dbReference>
<dbReference type="GO" id="GO:0015643">
    <property type="term" value="F:toxic substance binding"/>
    <property type="evidence" value="ECO:0007669"/>
    <property type="project" value="InterPro"/>
</dbReference>
<name>A0A645DPM9_9ZZZZ</name>
<dbReference type="AlphaFoldDB" id="A0A645DPM9"/>
<reference evidence="3" key="1">
    <citation type="submission" date="2019-08" db="EMBL/GenBank/DDBJ databases">
        <authorList>
            <person name="Kucharzyk K."/>
            <person name="Murdoch R.W."/>
            <person name="Higgins S."/>
            <person name="Loffler F."/>
        </authorList>
    </citation>
    <scope>NUCLEOTIDE SEQUENCE</scope>
</reference>
<dbReference type="PANTHER" id="PTHR38781:SF1">
    <property type="entry name" value="ANTITOXIN DINJ-RELATED"/>
    <property type="match status" value="1"/>
</dbReference>
<dbReference type="Pfam" id="PF04221">
    <property type="entry name" value="RelB"/>
    <property type="match status" value="1"/>
</dbReference>
<accession>A0A645DPM9</accession>
<evidence type="ECO:0000313" key="3">
    <source>
        <dbReference type="EMBL" id="MPM91179.1"/>
    </source>
</evidence>
<dbReference type="GO" id="GO:0044010">
    <property type="term" value="P:single-species biofilm formation"/>
    <property type="evidence" value="ECO:0007669"/>
    <property type="project" value="InterPro"/>
</dbReference>
<dbReference type="InterPro" id="IPR013321">
    <property type="entry name" value="Arc_rbn_hlx_hlx"/>
</dbReference>
<protein>
    <recommendedName>
        <fullName evidence="4">Antitoxin DinJ</fullName>
    </recommendedName>
</protein>
<dbReference type="InterPro" id="IPR026262">
    <property type="entry name" value="DinJ"/>
</dbReference>
<evidence type="ECO:0008006" key="4">
    <source>
        <dbReference type="Google" id="ProtNLM"/>
    </source>
</evidence>
<dbReference type="GO" id="GO:0006351">
    <property type="term" value="P:DNA-templated transcription"/>
    <property type="evidence" value="ECO:0007669"/>
    <property type="project" value="TreeGrafter"/>
</dbReference>
<evidence type="ECO:0000256" key="1">
    <source>
        <dbReference type="ARBA" id="ARBA00010562"/>
    </source>
</evidence>
<comment type="similarity">
    <text evidence="1">Belongs to the RelB/DinJ antitoxin family.</text>
</comment>
<proteinExistence type="inferred from homology"/>
<dbReference type="EMBL" id="VSSQ01038282">
    <property type="protein sequence ID" value="MPM91179.1"/>
    <property type="molecule type" value="Genomic_DNA"/>
</dbReference>
<evidence type="ECO:0000256" key="2">
    <source>
        <dbReference type="ARBA" id="ARBA00022649"/>
    </source>
</evidence>
<gene>
    <name evidence="3" type="ORF">SDC9_138306</name>
</gene>
<dbReference type="InterPro" id="IPR007337">
    <property type="entry name" value="RelB/DinJ"/>
</dbReference>